<evidence type="ECO:0000313" key="1">
    <source>
        <dbReference type="EMBL" id="KDR27427.1"/>
    </source>
</evidence>
<proteinExistence type="predicted"/>
<reference evidence="1 2" key="1">
    <citation type="submission" date="2014-03" db="EMBL/GenBank/DDBJ databases">
        <title>Draft Genome Sequences of Four Burkholderia Strains.</title>
        <authorList>
            <person name="Liu X.Y."/>
            <person name="Li C.X."/>
            <person name="Xu J.H."/>
        </authorList>
    </citation>
    <scope>NUCLEOTIDE SEQUENCE [LARGE SCALE GENOMIC DNA]</scope>
    <source>
        <strain evidence="1 2">OP-1</strain>
    </source>
</reference>
<dbReference type="EMBL" id="JFHD01000025">
    <property type="protein sequence ID" value="KDR27427.1"/>
    <property type="molecule type" value="Genomic_DNA"/>
</dbReference>
<organism evidence="1 2">
    <name type="scientific">Caballeronia zhejiangensis</name>
    <dbReference type="NCBI Taxonomy" id="871203"/>
    <lineage>
        <taxon>Bacteria</taxon>
        <taxon>Pseudomonadati</taxon>
        <taxon>Pseudomonadota</taxon>
        <taxon>Betaproteobacteria</taxon>
        <taxon>Burkholderiales</taxon>
        <taxon>Burkholderiaceae</taxon>
        <taxon>Caballeronia</taxon>
    </lineage>
</organism>
<name>A0A656QFB5_9BURK</name>
<protein>
    <submittedName>
        <fullName evidence="1">Uncharacterized protein</fullName>
    </submittedName>
</protein>
<dbReference type="AlphaFoldDB" id="A0A656QFB5"/>
<sequence length="142" mass="15791">METRDHLVRLSMGAVPDDIGVSDWMLLTGDVLYLLARCSGEVSYLRVPLDLELLNNVRKSTMRKGDGVYRNSRGEPTLLATYLAFVFLQRDVPIQAIRCELGLSEAMMNLLLVVWHFAVGVIDCGSRLQLIPPLPFEGNGDA</sequence>
<evidence type="ECO:0000313" key="2">
    <source>
        <dbReference type="Proteomes" id="UP000027451"/>
    </source>
</evidence>
<gene>
    <name evidence="1" type="ORF">BG60_17290</name>
</gene>
<dbReference type="RefSeq" id="WP_034473187.1">
    <property type="nucleotide sequence ID" value="NZ_JFHD01000025.1"/>
</dbReference>
<dbReference type="Proteomes" id="UP000027451">
    <property type="component" value="Unassembled WGS sequence"/>
</dbReference>
<accession>A0A656QFB5</accession>
<comment type="caution">
    <text evidence="1">The sequence shown here is derived from an EMBL/GenBank/DDBJ whole genome shotgun (WGS) entry which is preliminary data.</text>
</comment>
<keyword evidence="2" id="KW-1185">Reference proteome</keyword>